<dbReference type="EMBL" id="ASRX01000128">
    <property type="protein sequence ID" value="EYF00147.1"/>
    <property type="molecule type" value="Genomic_DNA"/>
</dbReference>
<proteinExistence type="predicted"/>
<gene>
    <name evidence="1" type="ORF">CAP_1134</name>
</gene>
<reference evidence="1 2" key="1">
    <citation type="submission" date="2013-05" db="EMBL/GenBank/DDBJ databases">
        <title>Genome assembly of Chondromyces apiculatus DSM 436.</title>
        <authorList>
            <person name="Sharma G."/>
            <person name="Khatri I."/>
            <person name="Kaur C."/>
            <person name="Mayilraj S."/>
            <person name="Subramanian S."/>
        </authorList>
    </citation>
    <scope>NUCLEOTIDE SEQUENCE [LARGE SCALE GENOMIC DNA]</scope>
    <source>
        <strain evidence="1 2">DSM 436</strain>
    </source>
</reference>
<evidence type="ECO:0000313" key="2">
    <source>
        <dbReference type="Proteomes" id="UP000019678"/>
    </source>
</evidence>
<dbReference type="RefSeq" id="WP_044252123.1">
    <property type="nucleotide sequence ID" value="NZ_ASRX01000128.1"/>
</dbReference>
<accession>A0A017STR3</accession>
<protein>
    <submittedName>
        <fullName evidence="1">Uncharacterized protein</fullName>
    </submittedName>
</protein>
<comment type="caution">
    <text evidence="1">The sequence shown here is derived from an EMBL/GenBank/DDBJ whole genome shotgun (WGS) entry which is preliminary data.</text>
</comment>
<organism evidence="1 2">
    <name type="scientific">Chondromyces apiculatus DSM 436</name>
    <dbReference type="NCBI Taxonomy" id="1192034"/>
    <lineage>
        <taxon>Bacteria</taxon>
        <taxon>Pseudomonadati</taxon>
        <taxon>Myxococcota</taxon>
        <taxon>Polyangia</taxon>
        <taxon>Polyangiales</taxon>
        <taxon>Polyangiaceae</taxon>
        <taxon>Chondromyces</taxon>
    </lineage>
</organism>
<keyword evidence="2" id="KW-1185">Reference proteome</keyword>
<dbReference type="Proteomes" id="UP000019678">
    <property type="component" value="Unassembled WGS sequence"/>
</dbReference>
<name>A0A017STR3_9BACT</name>
<dbReference type="AlphaFoldDB" id="A0A017STR3"/>
<evidence type="ECO:0000313" key="1">
    <source>
        <dbReference type="EMBL" id="EYF00147.1"/>
    </source>
</evidence>
<sequence length="127" mass="12989">MIAGLLLGAAGCTSGSGGSDGGEQTPAGDDACAALVGKSFLSVTEGECGLGPNGVVLCHWRLDFDEDEQGALTLMWMHSDVGESGTVTCDDGALTMNGGGSPSYSGTYDPDTETVIWDDLEYQLDES</sequence>